<dbReference type="RefSeq" id="WP_171624322.1">
    <property type="nucleotide sequence ID" value="NZ_JABBPG010000001.1"/>
</dbReference>
<dbReference type="SUPFAM" id="SSF109604">
    <property type="entry name" value="HD-domain/PDEase-like"/>
    <property type="match status" value="1"/>
</dbReference>
<keyword evidence="3" id="KW-1185">Reference proteome</keyword>
<dbReference type="PANTHER" id="PTHR33525:SF6">
    <property type="entry name" value="HDOD DOMAIN-CONTAINING PROTEIN"/>
    <property type="match status" value="1"/>
</dbReference>
<reference evidence="2 3" key="1">
    <citation type="submission" date="2020-04" db="EMBL/GenBank/DDBJ databases">
        <title>Pseudoalteromonas caenipelagi sp. nov., isolated from a tidal flat.</title>
        <authorList>
            <person name="Park S."/>
            <person name="Yoon J.-H."/>
        </authorList>
    </citation>
    <scope>NUCLEOTIDE SEQUENCE [LARGE SCALE GENOMIC DNA]</scope>
    <source>
        <strain evidence="2 3">JBTF-M23</strain>
    </source>
</reference>
<protein>
    <submittedName>
        <fullName evidence="2">HDOD domain-containing protein</fullName>
    </submittedName>
</protein>
<evidence type="ECO:0000259" key="1">
    <source>
        <dbReference type="PROSITE" id="PS51833"/>
    </source>
</evidence>
<organism evidence="2 3">
    <name type="scientific">Pseudoalteromonas caenipelagi</name>
    <dbReference type="NCBI Taxonomy" id="2726988"/>
    <lineage>
        <taxon>Bacteria</taxon>
        <taxon>Pseudomonadati</taxon>
        <taxon>Pseudomonadota</taxon>
        <taxon>Gammaproteobacteria</taxon>
        <taxon>Alteromonadales</taxon>
        <taxon>Pseudoalteromonadaceae</taxon>
        <taxon>Pseudoalteromonas</taxon>
    </lineage>
</organism>
<dbReference type="Proteomes" id="UP000586305">
    <property type="component" value="Unassembled WGS sequence"/>
</dbReference>
<proteinExistence type="predicted"/>
<dbReference type="EMBL" id="JABBPG010000001">
    <property type="protein sequence ID" value="NOU49232.1"/>
    <property type="molecule type" value="Genomic_DNA"/>
</dbReference>
<sequence>MAITLTNEEKRILKNVSIPPRPEVLIQFSQETKKPEPNISAIANILHADIGISAAVLQVVNSAAFRRSREIESIDQAIMTLGLKRLVPLVKAVALKSTVGHNSAMADFWEAQTEIAQYASVLANALQKPSLANHAYMLGLFHFVGVPILNQHFDDYEKIISLADESGWDLAAVQEMAQYKTNHATIGSLLAAQWGLPKIMVYVIYYMHDVEGIFSSGELDSTGLGLLSILKVARHSAFLKANPDKEDPEWQAVQEDILDFLKIDESELSDLILSIDE</sequence>
<dbReference type="Pfam" id="PF08668">
    <property type="entry name" value="HDOD"/>
    <property type="match status" value="1"/>
</dbReference>
<dbReference type="PANTHER" id="PTHR33525">
    <property type="match status" value="1"/>
</dbReference>
<feature type="domain" description="HDOD" evidence="1">
    <location>
        <begin position="18"/>
        <end position="210"/>
    </location>
</feature>
<accession>A0A849V7C1</accession>
<dbReference type="PROSITE" id="PS51833">
    <property type="entry name" value="HDOD"/>
    <property type="match status" value="1"/>
</dbReference>
<evidence type="ECO:0000313" key="3">
    <source>
        <dbReference type="Proteomes" id="UP000586305"/>
    </source>
</evidence>
<name>A0A849V7C1_9GAMM</name>
<dbReference type="InterPro" id="IPR052340">
    <property type="entry name" value="RNase_Y/CdgJ"/>
</dbReference>
<gene>
    <name evidence="2" type="ORF">HG263_01520</name>
</gene>
<evidence type="ECO:0000313" key="2">
    <source>
        <dbReference type="EMBL" id="NOU49232.1"/>
    </source>
</evidence>
<dbReference type="AlphaFoldDB" id="A0A849V7C1"/>
<comment type="caution">
    <text evidence="2">The sequence shown here is derived from an EMBL/GenBank/DDBJ whole genome shotgun (WGS) entry which is preliminary data.</text>
</comment>
<dbReference type="Gene3D" id="1.10.3210.10">
    <property type="entry name" value="Hypothetical protein af1432"/>
    <property type="match status" value="1"/>
</dbReference>
<dbReference type="InterPro" id="IPR013976">
    <property type="entry name" value="HDOD"/>
</dbReference>